<dbReference type="InterPro" id="IPR000836">
    <property type="entry name" value="PRTase_dom"/>
</dbReference>
<organism evidence="14 15">
    <name type="scientific">Xylaria hypoxylon</name>
    <dbReference type="NCBI Taxonomy" id="37992"/>
    <lineage>
        <taxon>Eukaryota</taxon>
        <taxon>Fungi</taxon>
        <taxon>Dikarya</taxon>
        <taxon>Ascomycota</taxon>
        <taxon>Pezizomycotina</taxon>
        <taxon>Sordariomycetes</taxon>
        <taxon>Xylariomycetidae</taxon>
        <taxon>Xylariales</taxon>
        <taxon>Xylariaceae</taxon>
        <taxon>Xylaria</taxon>
    </lineage>
</organism>
<dbReference type="PANTHER" id="PTHR32315">
    <property type="entry name" value="ADENINE PHOSPHORIBOSYLTRANSFERASE"/>
    <property type="match status" value="1"/>
</dbReference>
<keyword evidence="10" id="KW-0808">Transferase</keyword>
<proteinExistence type="inferred from homology"/>
<evidence type="ECO:0000256" key="11">
    <source>
        <dbReference type="ARBA" id="ARBA00022726"/>
    </source>
</evidence>
<evidence type="ECO:0000313" key="15">
    <source>
        <dbReference type="Proteomes" id="UP000297716"/>
    </source>
</evidence>
<dbReference type="OrthoDB" id="363185at2759"/>
<dbReference type="FunFam" id="3.40.50.2020:FF:000004">
    <property type="entry name" value="Adenine phosphoribosyltransferase"/>
    <property type="match status" value="1"/>
</dbReference>
<feature type="domain" description="Phosphoribosyltransferase" evidence="13">
    <location>
        <begin position="170"/>
        <end position="265"/>
    </location>
</feature>
<dbReference type="Proteomes" id="UP000297716">
    <property type="component" value="Unassembled WGS sequence"/>
</dbReference>
<accession>A0A4Z0YN02</accession>
<dbReference type="GO" id="GO:0005737">
    <property type="term" value="C:cytoplasm"/>
    <property type="evidence" value="ECO:0007669"/>
    <property type="project" value="UniProtKB-SubCell"/>
</dbReference>
<keyword evidence="15" id="KW-1185">Reference proteome</keyword>
<evidence type="ECO:0000256" key="6">
    <source>
        <dbReference type="ARBA" id="ARBA00011738"/>
    </source>
</evidence>
<evidence type="ECO:0000259" key="13">
    <source>
        <dbReference type="Pfam" id="PF00156"/>
    </source>
</evidence>
<evidence type="ECO:0000313" key="14">
    <source>
        <dbReference type="EMBL" id="TGJ85147.1"/>
    </source>
</evidence>
<evidence type="ECO:0000256" key="9">
    <source>
        <dbReference type="ARBA" id="ARBA00022676"/>
    </source>
</evidence>
<dbReference type="GO" id="GO:0006166">
    <property type="term" value="P:purine ribonucleoside salvage"/>
    <property type="evidence" value="ECO:0007669"/>
    <property type="project" value="UniProtKB-KW"/>
</dbReference>
<evidence type="ECO:0000256" key="12">
    <source>
        <dbReference type="SAM" id="MobiDB-lite"/>
    </source>
</evidence>
<dbReference type="GO" id="GO:0016208">
    <property type="term" value="F:AMP binding"/>
    <property type="evidence" value="ECO:0007669"/>
    <property type="project" value="TreeGrafter"/>
</dbReference>
<evidence type="ECO:0000256" key="10">
    <source>
        <dbReference type="ARBA" id="ARBA00022679"/>
    </source>
</evidence>
<dbReference type="SUPFAM" id="SSF53271">
    <property type="entry name" value="PRTase-like"/>
    <property type="match status" value="1"/>
</dbReference>
<reference evidence="14 15" key="1">
    <citation type="submission" date="2019-03" db="EMBL/GenBank/DDBJ databases">
        <title>Draft genome sequence of Xylaria hypoxylon DSM 108379, a ubiquitous saprotrophic-parasitic fungi on hardwood.</title>
        <authorList>
            <person name="Buettner E."/>
            <person name="Leonhardt S."/>
            <person name="Gebauer A.M."/>
            <person name="Liers C."/>
            <person name="Hofrichter M."/>
            <person name="Kellner H."/>
        </authorList>
    </citation>
    <scope>NUCLEOTIDE SEQUENCE [LARGE SCALE GENOMIC DNA]</scope>
    <source>
        <strain evidence="14 15">DSM 108379</strain>
    </source>
</reference>
<comment type="subunit">
    <text evidence="6">Homodimer.</text>
</comment>
<dbReference type="InterPro" id="IPR050054">
    <property type="entry name" value="UPRTase/APRTase"/>
</dbReference>
<feature type="region of interest" description="Disordered" evidence="12">
    <location>
        <begin position="66"/>
        <end position="94"/>
    </location>
</feature>
<keyword evidence="9" id="KW-0328">Glycosyltransferase</keyword>
<dbReference type="EC" id="2.4.2.7" evidence="7"/>
<sequence length="304" mass="32998">MCVRALSRFSFPLLPLAAHLSLVPHPPENFLLFHPCDTDIARAVPHTRANPLFLLSLLSMSAPVPSDGTQVETSATNPYQPGLSPSTVLDASRRQPASSTSGAAEFASQPISILAPEDQKKLAVAKKLVIDNLRYEPDFPIPGIKFIDILPIFQNPVAFTSLLDVLVLLIQERFGSQVPDIIVGLEARGFLFGPPLALRLNRPFVPVRKKGKMPGACRTVEYTKEYGTDEFQVQISAIKPGQQCLIVDDIIATGGTAAAAGKLVELSEAHIMGYLFMIDIINLKGTSLLGSKPIITLIEHNEEE</sequence>
<evidence type="ECO:0000256" key="4">
    <source>
        <dbReference type="ARBA" id="ARBA00004659"/>
    </source>
</evidence>
<comment type="subcellular location">
    <subcellularLocation>
        <location evidence="3">Cytoplasm</location>
    </subcellularLocation>
</comment>
<dbReference type="GO" id="GO:0044209">
    <property type="term" value="P:AMP salvage"/>
    <property type="evidence" value="ECO:0007669"/>
    <property type="project" value="UniProtKB-UniPathway"/>
</dbReference>
<evidence type="ECO:0000256" key="1">
    <source>
        <dbReference type="ARBA" id="ARBA00000868"/>
    </source>
</evidence>
<comment type="similarity">
    <text evidence="5">Belongs to the purine/pyrimidine phosphoribosyltransferase family.</text>
</comment>
<keyword evidence="11" id="KW-0660">Purine salvage</keyword>
<dbReference type="EMBL" id="SKBN01000052">
    <property type="protein sequence ID" value="TGJ85147.1"/>
    <property type="molecule type" value="Genomic_DNA"/>
</dbReference>
<comment type="pathway">
    <text evidence="4">Purine metabolism; AMP biosynthesis via salvage pathway; AMP from adenine: step 1/1.</text>
</comment>
<name>A0A4Z0YN02_9PEZI</name>
<dbReference type="GO" id="GO:0006168">
    <property type="term" value="P:adenine salvage"/>
    <property type="evidence" value="ECO:0007669"/>
    <property type="project" value="InterPro"/>
</dbReference>
<evidence type="ECO:0000256" key="5">
    <source>
        <dbReference type="ARBA" id="ARBA00008391"/>
    </source>
</evidence>
<dbReference type="CDD" id="cd06223">
    <property type="entry name" value="PRTases_typeI"/>
    <property type="match status" value="1"/>
</dbReference>
<comment type="catalytic activity">
    <reaction evidence="1">
        <text>AMP + diphosphate = 5-phospho-alpha-D-ribose 1-diphosphate + adenine</text>
        <dbReference type="Rhea" id="RHEA:16609"/>
        <dbReference type="ChEBI" id="CHEBI:16708"/>
        <dbReference type="ChEBI" id="CHEBI:33019"/>
        <dbReference type="ChEBI" id="CHEBI:58017"/>
        <dbReference type="ChEBI" id="CHEBI:456215"/>
        <dbReference type="EC" id="2.4.2.7"/>
    </reaction>
</comment>
<dbReference type="GO" id="GO:0003999">
    <property type="term" value="F:adenine phosphoribosyltransferase activity"/>
    <property type="evidence" value="ECO:0007669"/>
    <property type="project" value="UniProtKB-EC"/>
</dbReference>
<dbReference type="HAMAP" id="MF_00004">
    <property type="entry name" value="Aden_phosphoribosyltr"/>
    <property type="match status" value="1"/>
</dbReference>
<dbReference type="GO" id="GO:0002055">
    <property type="term" value="F:adenine binding"/>
    <property type="evidence" value="ECO:0007669"/>
    <property type="project" value="TreeGrafter"/>
</dbReference>
<protein>
    <recommendedName>
        <fullName evidence="7">adenine phosphoribosyltransferase</fullName>
        <ecNumber evidence="7">2.4.2.7</ecNumber>
    </recommendedName>
</protein>
<gene>
    <name evidence="14" type="ORF">E0Z10_g3625</name>
</gene>
<dbReference type="PANTHER" id="PTHR32315:SF3">
    <property type="entry name" value="ADENINE PHOSPHORIBOSYLTRANSFERASE"/>
    <property type="match status" value="1"/>
</dbReference>
<dbReference type="UniPathway" id="UPA00588">
    <property type="reaction ID" value="UER00646"/>
</dbReference>
<dbReference type="NCBIfam" id="NF002636">
    <property type="entry name" value="PRK02304.1-5"/>
    <property type="match status" value="1"/>
</dbReference>
<dbReference type="Pfam" id="PF00156">
    <property type="entry name" value="Pribosyltran"/>
    <property type="match status" value="1"/>
</dbReference>
<keyword evidence="8" id="KW-0963">Cytoplasm</keyword>
<comment type="caution">
    <text evidence="14">The sequence shown here is derived from an EMBL/GenBank/DDBJ whole genome shotgun (WGS) entry which is preliminary data.</text>
</comment>
<dbReference type="InterPro" id="IPR005764">
    <property type="entry name" value="Ade_phspho_trans"/>
</dbReference>
<evidence type="ECO:0000256" key="3">
    <source>
        <dbReference type="ARBA" id="ARBA00004496"/>
    </source>
</evidence>
<evidence type="ECO:0000256" key="8">
    <source>
        <dbReference type="ARBA" id="ARBA00022490"/>
    </source>
</evidence>
<evidence type="ECO:0000256" key="2">
    <source>
        <dbReference type="ARBA" id="ARBA00003968"/>
    </source>
</evidence>
<comment type="function">
    <text evidence="2">Catalyzes a salvage reaction resulting in the formation of AMP, that is energically less costly than de novo synthesis.</text>
</comment>
<feature type="compositionally biased region" description="Polar residues" evidence="12">
    <location>
        <begin position="67"/>
        <end position="94"/>
    </location>
</feature>
<dbReference type="Gene3D" id="3.40.50.2020">
    <property type="match status" value="1"/>
</dbReference>
<evidence type="ECO:0000256" key="7">
    <source>
        <dbReference type="ARBA" id="ARBA00011893"/>
    </source>
</evidence>
<dbReference type="STRING" id="37992.A0A4Z0YN02"/>
<dbReference type="InterPro" id="IPR029057">
    <property type="entry name" value="PRTase-like"/>
</dbReference>
<dbReference type="AlphaFoldDB" id="A0A4Z0YN02"/>